<keyword evidence="4 5" id="KW-0067">ATP-binding</keyword>
<dbReference type="SMART" id="SM00382">
    <property type="entry name" value="AAA"/>
    <property type="match status" value="1"/>
</dbReference>
<dbReference type="SUPFAM" id="SSF52540">
    <property type="entry name" value="P-loop containing nucleoside triphosphate hydrolases"/>
    <property type="match status" value="1"/>
</dbReference>
<dbReference type="InterPro" id="IPR027417">
    <property type="entry name" value="P-loop_NTPase"/>
</dbReference>
<feature type="domain" description="FtsK" evidence="6">
    <location>
        <begin position="7"/>
        <end position="187"/>
    </location>
</feature>
<dbReference type="GO" id="GO:0005524">
    <property type="term" value="F:ATP binding"/>
    <property type="evidence" value="ECO:0007669"/>
    <property type="project" value="UniProtKB-UniRule"/>
</dbReference>
<dbReference type="PROSITE" id="PS50901">
    <property type="entry name" value="FTSK"/>
    <property type="match status" value="1"/>
</dbReference>
<dbReference type="InterPro" id="IPR003593">
    <property type="entry name" value="AAA+_ATPase"/>
</dbReference>
<dbReference type="AlphaFoldDB" id="A0A0F4LLS6"/>
<dbReference type="InterPro" id="IPR003959">
    <property type="entry name" value="ATPase_AAA_core"/>
</dbReference>
<dbReference type="Pfam" id="PF00004">
    <property type="entry name" value="AAA"/>
    <property type="match status" value="1"/>
</dbReference>
<evidence type="ECO:0000313" key="7">
    <source>
        <dbReference type="EMBL" id="KJY59268.1"/>
    </source>
</evidence>
<feature type="binding site" evidence="5">
    <location>
        <begin position="24"/>
        <end position="31"/>
    </location>
    <ligand>
        <name>ATP</name>
        <dbReference type="ChEBI" id="CHEBI:30616"/>
    </ligand>
</feature>
<keyword evidence="3" id="KW-0159">Chromosome partition</keyword>
<dbReference type="OrthoDB" id="9807790at2"/>
<evidence type="ECO:0000256" key="3">
    <source>
        <dbReference type="ARBA" id="ARBA00022829"/>
    </source>
</evidence>
<dbReference type="HOGENOM" id="CLU_1076852_0_0_9"/>
<dbReference type="GO" id="GO:0016887">
    <property type="term" value="F:ATP hydrolysis activity"/>
    <property type="evidence" value="ECO:0007669"/>
    <property type="project" value="InterPro"/>
</dbReference>
<dbReference type="PANTHER" id="PTHR22683:SF41">
    <property type="entry name" value="DNA TRANSLOCASE FTSK"/>
    <property type="match status" value="1"/>
</dbReference>
<dbReference type="GO" id="GO:0007059">
    <property type="term" value="P:chromosome segregation"/>
    <property type="evidence" value="ECO:0007669"/>
    <property type="project" value="UniProtKB-KW"/>
</dbReference>
<organism evidence="7 8">
    <name type="scientific">Lactobacillus kullabergensis</name>
    <dbReference type="NCBI Taxonomy" id="1218493"/>
    <lineage>
        <taxon>Bacteria</taxon>
        <taxon>Bacillati</taxon>
        <taxon>Bacillota</taxon>
        <taxon>Bacilli</taxon>
        <taxon>Lactobacillales</taxon>
        <taxon>Lactobacillaceae</taxon>
        <taxon>Lactobacillus</taxon>
    </lineage>
</organism>
<protein>
    <recommendedName>
        <fullName evidence="6">FtsK domain-containing protein</fullName>
    </recommendedName>
</protein>
<name>A0A0F4LLS6_9LACO</name>
<dbReference type="Proteomes" id="UP000033533">
    <property type="component" value="Unassembled WGS sequence"/>
</dbReference>
<dbReference type="PATRIC" id="fig|1218493.3.peg.21"/>
<comment type="caution">
    <text evidence="7">The sequence shown here is derived from an EMBL/GenBank/DDBJ whole genome shotgun (WGS) entry which is preliminary data.</text>
</comment>
<comment type="subcellular location">
    <subcellularLocation>
        <location evidence="1">Membrane</location>
        <topology evidence="1">Multi-pass membrane protein</topology>
    </subcellularLocation>
</comment>
<dbReference type="GO" id="GO:0003677">
    <property type="term" value="F:DNA binding"/>
    <property type="evidence" value="ECO:0007669"/>
    <property type="project" value="InterPro"/>
</dbReference>
<keyword evidence="2 5" id="KW-0547">Nucleotide-binding</keyword>
<dbReference type="STRING" id="1218493.JF76_00210"/>
<dbReference type="PANTHER" id="PTHR22683">
    <property type="entry name" value="SPORULATION PROTEIN RELATED"/>
    <property type="match status" value="1"/>
</dbReference>
<dbReference type="GO" id="GO:0016020">
    <property type="term" value="C:membrane"/>
    <property type="evidence" value="ECO:0007669"/>
    <property type="project" value="UniProtKB-SubCell"/>
</dbReference>
<dbReference type="EMBL" id="JXBY01000001">
    <property type="protein sequence ID" value="KJY59268.1"/>
    <property type="molecule type" value="Genomic_DNA"/>
</dbReference>
<evidence type="ECO:0000313" key="8">
    <source>
        <dbReference type="Proteomes" id="UP000033533"/>
    </source>
</evidence>
<reference evidence="7 8" key="1">
    <citation type="submission" date="2014-12" db="EMBL/GenBank/DDBJ databases">
        <title>Comparative genomics of the lactic acid bacteria isolated from the honey bee gut.</title>
        <authorList>
            <person name="Ellegaard K.M."/>
            <person name="Tamarit D."/>
            <person name="Javelind E."/>
            <person name="Olofsson T."/>
            <person name="Andersson S.G."/>
            <person name="Vasquez A."/>
        </authorList>
    </citation>
    <scope>NUCLEOTIDE SEQUENCE [LARGE SCALE GENOMIC DNA]</scope>
    <source>
        <strain evidence="7 8">Biut2</strain>
    </source>
</reference>
<dbReference type="InterPro" id="IPR050206">
    <property type="entry name" value="FtsK/SpoIIIE/SftA"/>
</dbReference>
<dbReference type="Gene3D" id="3.40.50.300">
    <property type="entry name" value="P-loop containing nucleotide triphosphate hydrolases"/>
    <property type="match status" value="1"/>
</dbReference>
<evidence type="ECO:0000256" key="4">
    <source>
        <dbReference type="ARBA" id="ARBA00022840"/>
    </source>
</evidence>
<sequence length="258" mass="29151">MRTSFVIDNVELNIRGSTGSLIVGKPGSGKSVLTSLMALQLMKVGALSFFIDNKKSDFYSLNTILGSSRVVSTPGQTAKILRILTDFMDKSYETHQSHWGWDWVDYNLRPIVVIFDEFSATLTEADKATANEIIKYLKQIIFKARQMGGIYLILASQRLTADVLERNISSEFSTRIGMQNLDRVSLNLAFPGCNLDEIPVIENIPGHGLMYDDHFDTMIPQPFVAPDMSNVDVPLVVKKLDERNKFNNFAKESYWPWK</sequence>
<gene>
    <name evidence="7" type="ORF">JF76_00210</name>
</gene>
<dbReference type="InterPro" id="IPR002543">
    <property type="entry name" value="FtsK_dom"/>
</dbReference>
<evidence type="ECO:0000256" key="5">
    <source>
        <dbReference type="PROSITE-ProRule" id="PRU00289"/>
    </source>
</evidence>
<evidence type="ECO:0000256" key="2">
    <source>
        <dbReference type="ARBA" id="ARBA00022741"/>
    </source>
</evidence>
<proteinExistence type="predicted"/>
<accession>A0A0F4LLS6</accession>
<evidence type="ECO:0000256" key="1">
    <source>
        <dbReference type="ARBA" id="ARBA00004141"/>
    </source>
</evidence>
<evidence type="ECO:0000259" key="6">
    <source>
        <dbReference type="PROSITE" id="PS50901"/>
    </source>
</evidence>